<dbReference type="PANTHER" id="PTHR37984:SF9">
    <property type="entry name" value="INTEGRASE CATALYTIC DOMAIN-CONTAINING PROTEIN"/>
    <property type="match status" value="1"/>
</dbReference>
<dbReference type="PANTHER" id="PTHR37984">
    <property type="entry name" value="PROTEIN CBG26694"/>
    <property type="match status" value="1"/>
</dbReference>
<evidence type="ECO:0000313" key="3">
    <source>
        <dbReference type="Proteomes" id="UP000704712"/>
    </source>
</evidence>
<dbReference type="Gene3D" id="3.30.420.10">
    <property type="entry name" value="Ribonuclease H-like superfamily/Ribonuclease H"/>
    <property type="match status" value="1"/>
</dbReference>
<dbReference type="EMBL" id="JAACNO010001196">
    <property type="protein sequence ID" value="KAF4142377.1"/>
    <property type="molecule type" value="Genomic_DNA"/>
</dbReference>
<organism evidence="2 3">
    <name type="scientific">Phytophthora infestans</name>
    <name type="common">Potato late blight agent</name>
    <name type="synonym">Botrytis infestans</name>
    <dbReference type="NCBI Taxonomy" id="4787"/>
    <lineage>
        <taxon>Eukaryota</taxon>
        <taxon>Sar</taxon>
        <taxon>Stramenopiles</taxon>
        <taxon>Oomycota</taxon>
        <taxon>Peronosporomycetes</taxon>
        <taxon>Peronosporales</taxon>
        <taxon>Peronosporaceae</taxon>
        <taxon>Phytophthora</taxon>
    </lineage>
</organism>
<dbReference type="Proteomes" id="UP000704712">
    <property type="component" value="Unassembled WGS sequence"/>
</dbReference>
<dbReference type="InterPro" id="IPR036397">
    <property type="entry name" value="RNaseH_sf"/>
</dbReference>
<dbReference type="InterPro" id="IPR012337">
    <property type="entry name" value="RNaseH-like_sf"/>
</dbReference>
<dbReference type="InterPro" id="IPR050951">
    <property type="entry name" value="Retrovirus_Pol_polyprotein"/>
</dbReference>
<dbReference type="SUPFAM" id="SSF53098">
    <property type="entry name" value="Ribonuclease H-like"/>
    <property type="match status" value="1"/>
</dbReference>
<feature type="domain" description="Integrase zinc-binding" evidence="1">
    <location>
        <begin position="344"/>
        <end position="394"/>
    </location>
</feature>
<dbReference type="InterPro" id="IPR041588">
    <property type="entry name" value="Integrase_H2C2"/>
</dbReference>
<dbReference type="Gene3D" id="1.10.340.70">
    <property type="match status" value="1"/>
</dbReference>
<evidence type="ECO:0000313" key="2">
    <source>
        <dbReference type="EMBL" id="KAF4142377.1"/>
    </source>
</evidence>
<dbReference type="InterPro" id="IPR043502">
    <property type="entry name" value="DNA/RNA_pol_sf"/>
</dbReference>
<dbReference type="InterPro" id="IPR043128">
    <property type="entry name" value="Rev_trsase/Diguanyl_cyclase"/>
</dbReference>
<accession>A0A8S9US12</accession>
<dbReference type="Gene3D" id="3.30.70.270">
    <property type="match status" value="1"/>
</dbReference>
<reference evidence="2" key="1">
    <citation type="submission" date="2020-03" db="EMBL/GenBank/DDBJ databases">
        <title>Hybrid Assembly of Korean Phytophthora infestans isolates.</title>
        <authorList>
            <person name="Prokchorchik M."/>
            <person name="Lee Y."/>
            <person name="Seo J."/>
            <person name="Cho J.-H."/>
            <person name="Park Y.-E."/>
            <person name="Jang D.-C."/>
            <person name="Im J.-S."/>
            <person name="Choi J.-G."/>
            <person name="Park H.-J."/>
            <person name="Lee G.-B."/>
            <person name="Lee Y.-G."/>
            <person name="Hong S.-Y."/>
            <person name="Cho K."/>
            <person name="Sohn K.H."/>
        </authorList>
    </citation>
    <scope>NUCLEOTIDE SEQUENCE</scope>
    <source>
        <strain evidence="2">KR_2_A2</strain>
    </source>
</reference>
<dbReference type="Pfam" id="PF17921">
    <property type="entry name" value="Integrase_H2C2"/>
    <property type="match status" value="1"/>
</dbReference>
<comment type="caution">
    <text evidence="2">The sequence shown here is derived from an EMBL/GenBank/DDBJ whole genome shotgun (WGS) entry which is preliminary data.</text>
</comment>
<dbReference type="AlphaFoldDB" id="A0A8S9US12"/>
<dbReference type="GO" id="GO:0003676">
    <property type="term" value="F:nucleic acid binding"/>
    <property type="evidence" value="ECO:0007669"/>
    <property type="project" value="InterPro"/>
</dbReference>
<sequence>MHPYELPVKPDSYISPQAPYIVPHKLQAATLQELERLVRLEILEPDKDPLGCPSFPLAELLPVAKDTRPDSRASSTMFHYYSRSHNNMSYTVIVLPWGRYGFCRLPMGISTVPDEFHAVMTQILGNLTYRLADAGAVVHTAKSKFCARSVDYREYNISTEGKQPIDCEAIQRFAQPWNVRDLRRFIGMVNYYNDMYPNRSQTFAPLMRLHRPEFHFVVNLCDETQHKYAINKTELLSIRLILRELCSIVIFTNWTMLRWRLEIKEYGPELIHIQGKDNVVADALSRLPIETTGQAILSGAKFIRDEQVKVKLKPTEAVVMREINVVNLLTTVKDGRIVVTLPQPAIMRAYHEWLIYPGMAIMIKSIKAVFHRCGMESDIKKWFQRCQGCARCKNLPYVCGKIPSKTVEVRPWNEISIDSIGPIGRGFDYGYKHTINQHEVSTNYGQQVPSTERCIFVAGSEFKREFRELLDSYWIEAAPTTVRNPQANSTIERLNRCINEKLRSESITIKADWENCLSAVAYALRASHRTMMGCSRLKRHLAVI</sequence>
<gene>
    <name evidence="2" type="ORF">GN958_ATG08553</name>
</gene>
<dbReference type="SUPFAM" id="SSF56672">
    <property type="entry name" value="DNA/RNA polymerases"/>
    <property type="match status" value="1"/>
</dbReference>
<proteinExistence type="predicted"/>
<name>A0A8S9US12_PHYIN</name>
<evidence type="ECO:0000259" key="1">
    <source>
        <dbReference type="Pfam" id="PF17921"/>
    </source>
</evidence>
<protein>
    <submittedName>
        <fullName evidence="2">Integrase zinc binding domain</fullName>
    </submittedName>
</protein>